<evidence type="ECO:0000313" key="2">
    <source>
        <dbReference type="Proteomes" id="UP000005640"/>
    </source>
</evidence>
<protein>
    <submittedName>
        <fullName evidence="1">Chimerin 2</fullName>
    </submittedName>
</protein>
<dbReference type="AlphaFoldDB" id="A0A994J5D1"/>
<sequence length="48" mass="5293">MAASSNSSLSGSSVSSDYKLLEETTARSWLGILSRKMSSLHRESERRC</sequence>
<dbReference type="SMR" id="A0A994J5D1"/>
<accession>A0A994J5D1</accession>
<reference evidence="1 2" key="3">
    <citation type="journal article" date="2004" name="Nature">
        <title>Finishing the euchromatic sequence of the human genome.</title>
        <authorList>
            <consortium name="International Human Genome Sequencing Consortium"/>
        </authorList>
    </citation>
    <scope>NUCLEOTIDE SEQUENCE [LARGE SCALE GENOMIC DNA]</scope>
</reference>
<dbReference type="OpenTargets" id="ENSG00000106069"/>
<dbReference type="EMBL" id="AC004593">
    <property type="status" value="NOT_ANNOTATED_CDS"/>
    <property type="molecule type" value="Genomic_DNA"/>
</dbReference>
<reference evidence="1 2" key="2">
    <citation type="journal article" date="2003" name="Nature">
        <title>The DNA sequence of human chromosome 7.</title>
        <authorList>
            <person name="Hillier L.W."/>
            <person name="Fulton R.S."/>
            <person name="Fulton L.A."/>
            <person name="Graves T.A."/>
            <person name="Pepin K.H."/>
            <person name="Wagner-McPherson C."/>
            <person name="Layman D."/>
            <person name="Maas J."/>
            <person name="Jaeger S."/>
            <person name="Walker R."/>
            <person name="Wylie K."/>
            <person name="Sekhon M."/>
            <person name="Becker M.C."/>
            <person name="O'Laughlin M.D."/>
            <person name="Schaller M.E."/>
            <person name="Fewell G.A."/>
            <person name="Delehaunty K.D."/>
            <person name="Miner T.L."/>
            <person name="Nash W.E."/>
            <person name="Cordes M."/>
            <person name="Du H."/>
            <person name="Sun H."/>
            <person name="Edwards J."/>
            <person name="Bradshaw-Cordum H."/>
            <person name="Ali J."/>
            <person name="Andrews S."/>
            <person name="Isak A."/>
            <person name="Vanbrunt A."/>
            <person name="Nguyen C."/>
            <person name="Du F."/>
            <person name="Lamar B."/>
            <person name="Courtney L."/>
            <person name="Kalicki J."/>
            <person name="Ozersky P."/>
            <person name="Bielicki L."/>
            <person name="Scott K."/>
            <person name="Holmes A."/>
            <person name="Harkins R."/>
            <person name="Harris A."/>
            <person name="Strong C.M."/>
            <person name="Hou S."/>
            <person name="Tomlinson C."/>
            <person name="Dauphin-Kohlberg S."/>
            <person name="Kozlowicz-Reilly A."/>
            <person name="Leonard S."/>
            <person name="Rohlfing T."/>
            <person name="Rock S.M."/>
            <person name="Tin-Wollam A.M."/>
            <person name="Abbott A."/>
            <person name="Minx P."/>
            <person name="Maupin R."/>
            <person name="Strowmatt C."/>
            <person name="Latreille P."/>
            <person name="Miller N."/>
            <person name="Johnson D."/>
            <person name="Murray J."/>
            <person name="Woessner J.P."/>
            <person name="Wendl M.C."/>
            <person name="Yang S.P."/>
            <person name="Schultz B.R."/>
            <person name="Wallis J.W."/>
            <person name="Spieth J."/>
            <person name="Bieri T.A."/>
            <person name="Nelson J.O."/>
            <person name="Berkowicz N."/>
            <person name="Wohldmann P.E."/>
            <person name="Cook L.L."/>
            <person name="Hickenbotham M.T."/>
            <person name="Eldred J."/>
            <person name="Williams D."/>
            <person name="Bedell J.A."/>
            <person name="Mardis E.R."/>
            <person name="Clifton S.W."/>
            <person name="Chissoe S.L."/>
            <person name="Marra M.A."/>
            <person name="Raymond C."/>
            <person name="Haugen E."/>
            <person name="Gillett W."/>
            <person name="Zhou Y."/>
            <person name="James R."/>
            <person name="Phelps K."/>
            <person name="Iadanoto S."/>
            <person name="Bubb K."/>
            <person name="Simms E."/>
            <person name="Levy R."/>
            <person name="Clendenning J."/>
            <person name="Kaul R."/>
            <person name="Kent W.J."/>
            <person name="Furey T.S."/>
            <person name="Baertsch R.A."/>
            <person name="Brent M.R."/>
            <person name="Keibler E."/>
            <person name="Flicek P."/>
            <person name="Bork P."/>
            <person name="Suyama M."/>
            <person name="Bailey J.A."/>
            <person name="Portnoy M.E."/>
            <person name="Torrents D."/>
            <person name="Chinwalla A.T."/>
            <person name="Gish W.R."/>
            <person name="Eddy S.R."/>
            <person name="McPherson J.D."/>
            <person name="Olson M.V."/>
            <person name="Eichler E.E."/>
            <person name="Green E.D."/>
            <person name="Waterston R.H."/>
            <person name="Wilson R.K."/>
        </authorList>
    </citation>
    <scope>NUCLEOTIDE SEQUENCE [LARGE SCALE GENOMIC DNA]</scope>
</reference>
<reference evidence="1 2" key="1">
    <citation type="journal article" date="2001" name="Nature">
        <title>Initial sequencing and analysis of the human genome.</title>
        <authorList>
            <consortium name="International Human Genome Sequencing Consortium"/>
            <person name="Lander E.S."/>
            <person name="Linton L.M."/>
            <person name="Birren B."/>
            <person name="Nusbaum C."/>
            <person name="Zody M.C."/>
            <person name="Baldwin J."/>
            <person name="Devon K."/>
            <person name="Dewar K."/>
            <person name="Doyle M."/>
            <person name="FitzHugh W."/>
            <person name="Funke R."/>
            <person name="Gage D."/>
            <person name="Harris K."/>
            <person name="Heaford A."/>
            <person name="Howland J."/>
            <person name="Kann L."/>
            <person name="Lehoczky J."/>
            <person name="LeVine R."/>
            <person name="McEwan P."/>
            <person name="McKernan K."/>
            <person name="Meldrim J."/>
            <person name="Mesirov J.P."/>
            <person name="Miranda C."/>
            <person name="Morris W."/>
            <person name="Naylor J."/>
            <person name="Raymond C."/>
            <person name="Rosetti M."/>
            <person name="Santos R."/>
            <person name="Sheridan A."/>
            <person name="Sougnez C."/>
            <person name="Stange-Thomann N."/>
            <person name="Stojanovic N."/>
            <person name="Subramanian A."/>
            <person name="Wyman D."/>
            <person name="Rogers J."/>
            <person name="Sulston J."/>
            <person name="Ainscough R."/>
            <person name="Beck S."/>
            <person name="Bentley D."/>
            <person name="Burton J."/>
            <person name="Clee C."/>
            <person name="Carter N."/>
            <person name="Coulson A."/>
            <person name="Deadman R."/>
            <person name="Deloukas P."/>
            <person name="Dunham A."/>
            <person name="Dunham I."/>
            <person name="Durbin R."/>
            <person name="French L."/>
            <person name="Grafham D."/>
            <person name="Gregory S."/>
            <person name="Hubbard T."/>
            <person name="Humphray S."/>
            <person name="Hunt A."/>
            <person name="Jones M."/>
            <person name="Lloyd C."/>
            <person name="McMurray A."/>
            <person name="Matthews L."/>
            <person name="Mercer S."/>
            <person name="Milne S."/>
            <person name="Mullikin J.C."/>
            <person name="Mungall A."/>
            <person name="Plumb R."/>
            <person name="Ross M."/>
            <person name="Shownkeen R."/>
            <person name="Sims S."/>
            <person name="Waterston R.H."/>
            <person name="Wilson R.K."/>
            <person name="Hillier L.W."/>
            <person name="McPherson J.D."/>
            <person name="Marra M.A."/>
            <person name="Mardis E.R."/>
            <person name="Fulton L.A."/>
            <person name="Chinwalla A.T."/>
            <person name="Pepin K.H."/>
            <person name="Gish W.R."/>
            <person name="Chissoe S.L."/>
            <person name="Wendl M.C."/>
            <person name="Delehaunty K.D."/>
            <person name="Miner T.L."/>
            <person name="Delehaunty A."/>
            <person name="Kramer J.B."/>
            <person name="Cook L.L."/>
            <person name="Fulton R.S."/>
            <person name="Johnson D.L."/>
            <person name="Minx P.J."/>
            <person name="Clifton S.W."/>
            <person name="Hawkins T."/>
            <person name="Branscomb E."/>
            <person name="Predki P."/>
            <person name="Richardson P."/>
            <person name="Wenning S."/>
            <person name="Slezak T."/>
            <person name="Doggett N."/>
            <person name="Cheng J.F."/>
            <person name="Olsen A."/>
            <person name="Lucas S."/>
            <person name="Elkin C."/>
            <person name="Uberbacher E."/>
            <person name="Frazier M."/>
            <person name="Gibbs R.A."/>
            <person name="Muzny D.M."/>
            <person name="Scherer S.E."/>
            <person name="Bouck J.B."/>
            <person name="Sodergren E.J."/>
            <person name="Worley K.C."/>
            <person name="Rives C.M."/>
            <person name="Gorrell J.H."/>
            <person name="Metzker M.L."/>
            <person name="Naylor S.L."/>
            <person name="Kucherlapati R.S."/>
            <person name="Nelson D.L."/>
            <person name="Weinstock G.M."/>
            <person name="Sakaki Y."/>
            <person name="Fujiyama A."/>
            <person name="Hattori M."/>
            <person name="Yada T."/>
            <person name="Toyoda A."/>
            <person name="Itoh T."/>
            <person name="Kawagoe C."/>
            <person name="Watanabe H."/>
            <person name="Totoki Y."/>
            <person name="Taylor T."/>
            <person name="Weissenbach J."/>
            <person name="Heilig R."/>
            <person name="Saurin W."/>
            <person name="Artiguenave F."/>
            <person name="Brottier P."/>
            <person name="Bruls T."/>
            <person name="Pelletier E."/>
            <person name="Robert C."/>
            <person name="Wincker P."/>
            <person name="Smith D.R."/>
            <person name="Doucette-Stamm L."/>
            <person name="Rubenfield M."/>
            <person name="Weinstock K."/>
            <person name="Lee H.M."/>
            <person name="Dubois J."/>
            <person name="Rosenthal A."/>
            <person name="Platzer M."/>
            <person name="Nyakatura G."/>
            <person name="Taudien S."/>
            <person name="Rump A."/>
            <person name="Yang H."/>
            <person name="Yu J."/>
            <person name="Wang J."/>
            <person name="Huang G."/>
            <person name="Gu J."/>
            <person name="Hood L."/>
            <person name="Rowen L."/>
            <person name="Madan A."/>
            <person name="Qin S."/>
            <person name="Davis R.W."/>
            <person name="Federspiel N.A."/>
            <person name="Abola A.P."/>
            <person name="Proctor M.J."/>
            <person name="Myers R.M."/>
            <person name="Schmutz J."/>
            <person name="Dickson M."/>
            <person name="Grimwood J."/>
            <person name="Cox D.R."/>
            <person name="Olson M.V."/>
            <person name="Kaul R."/>
            <person name="Raymond C."/>
            <person name="Shimizu N."/>
            <person name="Kawasaki K."/>
            <person name="Minoshima S."/>
            <person name="Evans G.A."/>
            <person name="Athanasiou M."/>
            <person name="Schultz R."/>
            <person name="Roe B.A."/>
            <person name="Chen F."/>
            <person name="Pan H."/>
            <person name="Ramser J."/>
            <person name="Lehrach H."/>
            <person name="Reinhardt R."/>
            <person name="McCombie W.R."/>
            <person name="de la Bastide M."/>
            <person name="Dedhia N."/>
            <person name="Blocker H."/>
            <person name="Hornischer K."/>
            <person name="Nordsiek G."/>
            <person name="Agarwala R."/>
            <person name="Aravind L."/>
            <person name="Bailey J.A."/>
            <person name="Bateman A."/>
            <person name="Batzoglou S."/>
            <person name="Birney E."/>
            <person name="Bork P."/>
            <person name="Brown D.G."/>
            <person name="Burge C.B."/>
            <person name="Cerutti L."/>
            <person name="Chen H.C."/>
            <person name="Church D."/>
            <person name="Clamp M."/>
            <person name="Copley R.R."/>
            <person name="Doerks T."/>
            <person name="Eddy S.R."/>
            <person name="Eichler E.E."/>
            <person name="Furey T.S."/>
            <person name="Galagan J."/>
            <person name="Gilbert J.G."/>
            <person name="Harmon C."/>
            <person name="Hayashizaki Y."/>
            <person name="Haussler D."/>
            <person name="Hermjakob H."/>
            <person name="Hokamp K."/>
            <person name="Jang W."/>
            <person name="Johnson L.S."/>
            <person name="Jones T.A."/>
            <person name="Kasif S."/>
            <person name="Kaspryzk A."/>
            <person name="Kennedy S."/>
            <person name="Kent W.J."/>
            <person name="Kitts P."/>
            <person name="Koonin E.V."/>
            <person name="Korf I."/>
            <person name="Kulp D."/>
            <person name="Lancet D."/>
            <person name="Lowe T.M."/>
            <person name="McLysaght A."/>
            <person name="Mikkelsen T."/>
            <person name="Moran J.V."/>
            <person name="Mulder N."/>
            <person name="Pollara V.J."/>
            <person name="Ponting C.P."/>
            <person name="Schuler G."/>
            <person name="Schultz J."/>
            <person name="Slater G."/>
            <person name="Smit A.F."/>
            <person name="Stupka E."/>
            <person name="Szustakowski J."/>
            <person name="Thierry-Mieg D."/>
            <person name="Thierry-Mieg J."/>
            <person name="Wagner L."/>
            <person name="Wallis J."/>
            <person name="Wheeler R."/>
            <person name="Williams A."/>
            <person name="Wolf Y.I."/>
            <person name="Wolfe K.H."/>
            <person name="Yang S.P."/>
            <person name="Yeh R.F."/>
            <person name="Collins F."/>
            <person name="Guyer M.S."/>
            <person name="Peterson J."/>
            <person name="Felsenfeld A."/>
            <person name="Wetterstrand K.A."/>
            <person name="Patrinos A."/>
            <person name="Morgan M.J."/>
            <person name="de Jong P."/>
            <person name="Catanese J.J."/>
            <person name="Osoegawa K."/>
            <person name="Shizuya H."/>
            <person name="Choi S."/>
            <person name="Chen Y.J."/>
        </authorList>
    </citation>
    <scope>NUCLEOTIDE SEQUENCE [LARGE SCALE GENOMIC DNA]</scope>
</reference>
<dbReference type="EMBL" id="AC005232">
    <property type="status" value="NOT_ANNOTATED_CDS"/>
    <property type="molecule type" value="Genomic_DNA"/>
</dbReference>
<dbReference type="Ensembl" id="ENST00000706158.1">
    <property type="protein sequence ID" value="ENSP00000516236.1"/>
    <property type="gene ID" value="ENSG00000106069.27"/>
</dbReference>
<name>A0A994J5D1_HUMAN</name>
<keyword evidence="2" id="KW-1185">Reference proteome</keyword>
<dbReference type="Ensembl" id="ENST00000706158.1">
    <property type="protein sequence ID" value="ENSP00000516236.1"/>
    <property type="gene ID" value="ENSG00000106069.26"/>
</dbReference>
<evidence type="ECO:0000313" key="1">
    <source>
        <dbReference type="Ensembl" id="ENSP00000516236.1"/>
    </source>
</evidence>
<dbReference type="OrthoDB" id="3196451at2759"/>
<reference evidence="1" key="5">
    <citation type="submission" date="2025-09" db="UniProtKB">
        <authorList>
            <consortium name="Ensembl"/>
        </authorList>
    </citation>
    <scope>IDENTIFICATION</scope>
</reference>
<dbReference type="EMBL" id="AC007255">
    <property type="status" value="NOT_ANNOTATED_CDS"/>
    <property type="molecule type" value="Genomic_DNA"/>
</dbReference>
<dbReference type="HGNC" id="HGNC:1944">
    <property type="gene designation" value="CHN2"/>
</dbReference>
<organism evidence="1 2">
    <name type="scientific">Homo sapiens</name>
    <name type="common">Human</name>
    <dbReference type="NCBI Taxonomy" id="9606"/>
    <lineage>
        <taxon>Eukaryota</taxon>
        <taxon>Metazoa</taxon>
        <taxon>Chordata</taxon>
        <taxon>Craniata</taxon>
        <taxon>Vertebrata</taxon>
        <taxon>Euteleostomi</taxon>
        <taxon>Mammalia</taxon>
        <taxon>Eutheria</taxon>
        <taxon>Euarchontoglires</taxon>
        <taxon>Primates</taxon>
        <taxon>Haplorrhini</taxon>
        <taxon>Catarrhini</taxon>
        <taxon>Hominidae</taxon>
        <taxon>Homo</taxon>
    </lineage>
</organism>
<dbReference type="Proteomes" id="UP000005640">
    <property type="component" value="Chromosome 7"/>
</dbReference>
<reference evidence="1" key="4">
    <citation type="submission" date="2025-08" db="UniProtKB">
        <authorList>
            <consortium name="Ensembl"/>
        </authorList>
    </citation>
    <scope>IDENTIFICATION</scope>
</reference>
<proteinExistence type="predicted"/>
<dbReference type="EMBL" id="AC004417">
    <property type="status" value="NOT_ANNOTATED_CDS"/>
    <property type="molecule type" value="Genomic_DNA"/>
</dbReference>
<gene>
    <name evidence="1" type="primary">CHN2</name>
</gene>
<dbReference type="GeneTree" id="ENSGT01030000234635"/>